<keyword evidence="1" id="KW-0732">Signal</keyword>
<evidence type="ECO:0000256" key="1">
    <source>
        <dbReference type="SAM" id="SignalP"/>
    </source>
</evidence>
<dbReference type="RefSeq" id="XP_012941578.1">
    <property type="nucleotide sequence ID" value="XM_013086124.2"/>
</dbReference>
<organism evidence="2 3">
    <name type="scientific">Aplysia californica</name>
    <name type="common">California sea hare</name>
    <dbReference type="NCBI Taxonomy" id="6500"/>
    <lineage>
        <taxon>Eukaryota</taxon>
        <taxon>Metazoa</taxon>
        <taxon>Spiralia</taxon>
        <taxon>Lophotrochozoa</taxon>
        <taxon>Mollusca</taxon>
        <taxon>Gastropoda</taxon>
        <taxon>Heterobranchia</taxon>
        <taxon>Euthyneura</taxon>
        <taxon>Tectipleura</taxon>
        <taxon>Aplysiida</taxon>
        <taxon>Aplysioidea</taxon>
        <taxon>Aplysiidae</taxon>
        <taxon>Aplysia</taxon>
    </lineage>
</organism>
<sequence length="209" mass="22476">MKGTTVTSLALLTTVFGVCLAANDTANDPANEMTNVTETDMGDMGNSTTNMAPPGCLGRISQCVMSSKLYVNATDGRISCEKYKGLKGCATTDNNGSVCSEKEFKATSVQTCLFEKVMGLKDDITPACLTKLDSCGDLTILQNGMKSDDPEKYFCDYYKSEAFKNCFMDECSDNDYSLFQGEVCSGCQVLAGTLWTGLLLALLAMMVKV</sequence>
<evidence type="ECO:0000313" key="2">
    <source>
        <dbReference type="Proteomes" id="UP000694888"/>
    </source>
</evidence>
<feature type="signal peptide" evidence="1">
    <location>
        <begin position="1"/>
        <end position="21"/>
    </location>
</feature>
<reference evidence="3" key="1">
    <citation type="submission" date="2025-08" db="UniProtKB">
        <authorList>
            <consortium name="RefSeq"/>
        </authorList>
    </citation>
    <scope>IDENTIFICATION</scope>
</reference>
<name>A0ABM1A661_APLCA</name>
<accession>A0ABM1A661</accession>
<feature type="chain" id="PRO_5046097738" evidence="1">
    <location>
        <begin position="22"/>
        <end position="209"/>
    </location>
</feature>
<protein>
    <submittedName>
        <fullName evidence="3">Uncharacterized protein LOC106012623</fullName>
    </submittedName>
</protein>
<keyword evidence="2" id="KW-1185">Reference proteome</keyword>
<dbReference type="GeneID" id="106012623"/>
<proteinExistence type="predicted"/>
<dbReference type="Proteomes" id="UP000694888">
    <property type="component" value="Unplaced"/>
</dbReference>
<gene>
    <name evidence="3" type="primary">LOC106012623</name>
</gene>
<evidence type="ECO:0000313" key="3">
    <source>
        <dbReference type="RefSeq" id="XP_012941578.1"/>
    </source>
</evidence>